<evidence type="ECO:0000313" key="1">
    <source>
        <dbReference type="EMBL" id="MCP8351837.1"/>
    </source>
</evidence>
<sequence length="508" mass="58328">MRRNSIIRKIIEQPTHNEDELKILTIALNASDAEDLQLKITSYRQEDQSPLSRFRDIAYDALYTSCKLELSFSSCLQQWGLTSTEFKRLQEYIRGHDIALTPKEQDIYAKYCSLKDDFTAKTGSQLFVSCDPTVQRIHEFDLFHHLELERKKSTHFLHLFQPVSYNKRGYVVNIASRIKDHNVGEDLLTNRMSIDSMEAFPYQGKLYRLAPDNSQMIPLSTLDYQFKHMSNEAGLVITKSNQFYVFNHIDENIAPSFGKILLHSIFQPGRVIFAGSIVVEKGVMTQLTNYSGHYEPKISFHTLETLDKCGVLHPGIEFHDFDGKDILESICVQVAEDECLRTALAKNPSFKAHINQLLVKVTGHGLERSSHLMQKFFELVAMDLPFPTLYAFAQWVDEWYPSPDLCTTYCDYLNKAFSTVLQKLQSQYEHLTFHIPTLRLFNSESIYKTDDFKLGIPQLIDTLSHDPSVDMALVKSLGQFAKEAFSLPVANDSDLVRNRAIELQNIKP</sequence>
<dbReference type="EMBL" id="JAKUDN010000001">
    <property type="protein sequence ID" value="MCP8351837.1"/>
    <property type="molecule type" value="Genomic_DNA"/>
</dbReference>
<keyword evidence="2" id="KW-1185">Reference proteome</keyword>
<dbReference type="Proteomes" id="UP001320768">
    <property type="component" value="Unassembled WGS sequence"/>
</dbReference>
<dbReference type="RefSeq" id="WP_258568946.1">
    <property type="nucleotide sequence ID" value="NZ_JAKUDN010000001.1"/>
</dbReference>
<evidence type="ECO:0000313" key="2">
    <source>
        <dbReference type="Proteomes" id="UP001320768"/>
    </source>
</evidence>
<proteinExistence type="predicted"/>
<comment type="caution">
    <text evidence="1">The sequence shown here is derived from an EMBL/GenBank/DDBJ whole genome shotgun (WGS) entry which is preliminary data.</text>
</comment>
<accession>A0ABT1L3P6</accession>
<organism evidence="1 2">
    <name type="scientific">Candidatus Synchoanobacter obligatus</name>
    <dbReference type="NCBI Taxonomy" id="2919597"/>
    <lineage>
        <taxon>Bacteria</taxon>
        <taxon>Pseudomonadati</taxon>
        <taxon>Pseudomonadota</taxon>
        <taxon>Gammaproteobacteria</taxon>
        <taxon>Candidatus Comchoanobacterales</taxon>
        <taxon>Candidatus Comchoanobacteraceae</taxon>
        <taxon>Candidatus Synchoanobacter</taxon>
    </lineage>
</organism>
<reference evidence="1 2" key="1">
    <citation type="journal article" date="2022" name="Nat. Microbiol.">
        <title>The microbiome of a bacterivorous marine choanoflagellate contains a resource-demanding obligate bacterial associate.</title>
        <authorList>
            <person name="Needham D.M."/>
            <person name="Poirier C."/>
            <person name="Bachy C."/>
            <person name="George E.E."/>
            <person name="Wilken S."/>
            <person name="Yung C.C.M."/>
            <person name="Limardo A.J."/>
            <person name="Morando M."/>
            <person name="Sudek L."/>
            <person name="Malmstrom R.R."/>
            <person name="Keeling P.J."/>
            <person name="Santoro A.E."/>
            <person name="Worden A.Z."/>
        </authorList>
    </citation>
    <scope>NUCLEOTIDE SEQUENCE [LARGE SCALE GENOMIC DNA]</scope>
    <source>
        <strain evidence="1 2">Comchoano-2</strain>
    </source>
</reference>
<name>A0ABT1L3P6_9GAMM</name>
<protein>
    <submittedName>
        <fullName evidence="1">Uncharacterized protein</fullName>
    </submittedName>
</protein>
<gene>
    <name evidence="1" type="ORF">MKS91_00815</name>
</gene>